<reference evidence="2" key="1">
    <citation type="submission" date="2016-10" db="EMBL/GenBank/DDBJ databases">
        <authorList>
            <person name="Varghese N."/>
            <person name="Submissions S."/>
        </authorList>
    </citation>
    <scope>NUCLEOTIDE SEQUENCE [LARGE SCALE GENOMIC DNA]</scope>
    <source>
        <strain evidence="2">SP</strain>
    </source>
</reference>
<evidence type="ECO:0000313" key="2">
    <source>
        <dbReference type="Proteomes" id="UP000198935"/>
    </source>
</evidence>
<dbReference type="EMBL" id="FNPI01000001">
    <property type="protein sequence ID" value="SDX97090.1"/>
    <property type="molecule type" value="Genomic_DNA"/>
</dbReference>
<dbReference type="InterPro" id="IPR011426">
    <property type="entry name" value="CamS"/>
</dbReference>
<evidence type="ECO:0000313" key="1">
    <source>
        <dbReference type="EMBL" id="SDX97090.1"/>
    </source>
</evidence>
<dbReference type="OrthoDB" id="9795361at2"/>
<dbReference type="PROSITE" id="PS51257">
    <property type="entry name" value="PROKAR_LIPOPROTEIN"/>
    <property type="match status" value="1"/>
</dbReference>
<accession>A0A1H3G1V6</accession>
<dbReference type="STRING" id="1503961.SAMN05421736_10139"/>
<dbReference type="CDD" id="cd13440">
    <property type="entry name" value="CamS_repeat_2"/>
    <property type="match status" value="1"/>
</dbReference>
<organism evidence="1 2">
    <name type="scientific">Evansella caseinilytica</name>
    <dbReference type="NCBI Taxonomy" id="1503961"/>
    <lineage>
        <taxon>Bacteria</taxon>
        <taxon>Bacillati</taxon>
        <taxon>Bacillota</taxon>
        <taxon>Bacilli</taxon>
        <taxon>Bacillales</taxon>
        <taxon>Bacillaceae</taxon>
        <taxon>Evansella</taxon>
    </lineage>
</organism>
<sequence length="393" mass="44714">MKRKISILFFSSALLLTGCIPSLQRTEEEIIIVEEGDEVEEQQYVITPTIDTPENYYRSVLKDGKYQRSAARGTVAHGMNNRIDIDQFELGLMEIATATFSQDDYYFREGEILTGDEINRWLRRYDSSDDNNKDGLNPELGKGDTLEEQMRKSPLVLSHIMEHNYIQGSEEDGVELGGIVIGLALRSVYYFRTEDDEGRYYNHEEELDLKEVEKQGKEIAQEVVERLRAKEELAGIPITVALFQEEKRGAIVPGTFIALTHLSGDETKIDSWEQVKEEYYFFPSRAAREAFPAQANAFSEFQNAVEEFFGRTVGIVGKGRYKNGNLEEMTIEFNLQSHGKAEIIALTQYVSGKLAPLTTDQAPTYVYINSINGPESIIVQYPDHEPSIHVYKN</sequence>
<dbReference type="Pfam" id="PF07537">
    <property type="entry name" value="CamS"/>
    <property type="match status" value="1"/>
</dbReference>
<protein>
    <submittedName>
        <fullName evidence="1">Protein involved in sex pheromone biosynthesis</fullName>
    </submittedName>
</protein>
<gene>
    <name evidence="1" type="ORF">SAMN05421736_10139</name>
</gene>
<dbReference type="AlphaFoldDB" id="A0A1H3G1V6"/>
<keyword evidence="2" id="KW-1185">Reference proteome</keyword>
<dbReference type="CDD" id="cd13441">
    <property type="entry name" value="CamS_repeat_1"/>
    <property type="match status" value="1"/>
</dbReference>
<dbReference type="Gene3D" id="3.10.570.10">
    <property type="entry name" value="sex pheromone staph- cam373 precursor domain"/>
    <property type="match status" value="1"/>
</dbReference>
<dbReference type="PIRSF" id="PIRSF012509">
    <property type="entry name" value="CamS"/>
    <property type="match status" value="1"/>
</dbReference>
<proteinExistence type="predicted"/>
<name>A0A1H3G1V6_9BACI</name>
<dbReference type="Proteomes" id="UP000198935">
    <property type="component" value="Unassembled WGS sequence"/>
</dbReference>